<dbReference type="RefSeq" id="XP_018836153.2">
    <property type="nucleotide sequence ID" value="XM_018980608.2"/>
</dbReference>
<name>A0A2I4FWX6_JUGRE</name>
<dbReference type="KEGG" id="jre:109002740"/>
<dbReference type="AlphaFoldDB" id="A0A2I4FWX6"/>
<dbReference type="Gramene" id="Jr01_07150_p1">
    <property type="protein sequence ID" value="cds.Jr01_07150_p1"/>
    <property type="gene ID" value="Jr01_07150"/>
</dbReference>
<sequence length="169" mass="18856">MAGGGFDQRNINGNTLSDYLGKITFYHVRVTCLVASLACWIFEYDLIGISDAVASLPLFLKKHFPSFDLTDESALFIFRLFLAVRELLGFSGILWVAKKLGGEIPYYALIGNFVYEAASIFNFVVANSNVFMRLIGRVCWAIGMGVRIHTNIYLPFASDRPLSSLYASM</sequence>
<dbReference type="Proteomes" id="UP000235220">
    <property type="component" value="Chromosome 1"/>
</dbReference>
<gene>
    <name evidence="2" type="primary">LOC109002740</name>
</gene>
<reference evidence="2" key="1">
    <citation type="submission" date="2025-08" db="UniProtKB">
        <authorList>
            <consortium name="RefSeq"/>
        </authorList>
    </citation>
    <scope>IDENTIFICATION</scope>
    <source>
        <tissue evidence="2">Leaves</tissue>
    </source>
</reference>
<accession>A0A2I4FWX6</accession>
<protein>
    <submittedName>
        <fullName evidence="2">Sugar transport protein 9-like</fullName>
    </submittedName>
</protein>
<dbReference type="GeneID" id="109002740"/>
<evidence type="ECO:0000313" key="1">
    <source>
        <dbReference type="Proteomes" id="UP000235220"/>
    </source>
</evidence>
<organism evidence="1 2">
    <name type="scientific">Juglans regia</name>
    <name type="common">English walnut</name>
    <dbReference type="NCBI Taxonomy" id="51240"/>
    <lineage>
        <taxon>Eukaryota</taxon>
        <taxon>Viridiplantae</taxon>
        <taxon>Streptophyta</taxon>
        <taxon>Embryophyta</taxon>
        <taxon>Tracheophyta</taxon>
        <taxon>Spermatophyta</taxon>
        <taxon>Magnoliopsida</taxon>
        <taxon>eudicotyledons</taxon>
        <taxon>Gunneridae</taxon>
        <taxon>Pentapetalae</taxon>
        <taxon>rosids</taxon>
        <taxon>fabids</taxon>
        <taxon>Fagales</taxon>
        <taxon>Juglandaceae</taxon>
        <taxon>Juglans</taxon>
    </lineage>
</organism>
<evidence type="ECO:0000313" key="2">
    <source>
        <dbReference type="RefSeq" id="XP_018836153.2"/>
    </source>
</evidence>
<keyword evidence="1" id="KW-1185">Reference proteome</keyword>
<dbReference type="STRING" id="51240.A0A2I4FWX6"/>
<proteinExistence type="predicted"/>